<feature type="transmembrane region" description="Helical" evidence="1">
    <location>
        <begin position="344"/>
        <end position="370"/>
    </location>
</feature>
<dbReference type="Proteomes" id="UP000176988">
    <property type="component" value="Unassembled WGS sequence"/>
</dbReference>
<feature type="domain" description="DUF8173" evidence="3">
    <location>
        <begin position="233"/>
        <end position="377"/>
    </location>
</feature>
<evidence type="ECO:0000256" key="1">
    <source>
        <dbReference type="SAM" id="Phobius"/>
    </source>
</evidence>
<evidence type="ECO:0000259" key="3">
    <source>
        <dbReference type="Pfam" id="PF26514"/>
    </source>
</evidence>
<sequence>MFIVVLAMTLALPVASRAAEMRSGEAVSISVSQIIEENLYAAGGTLSMDGEVRGDAHLLGGNLTVTGPVSEDLTVAGGSLILLGPVGDDVRVAGGSITLGSSVGGELVVAGGQITTTPGLSVVGDTVIAGGSVVIKGVFAGDVTVYAGDVQVDGTIGGGLFTTAESVTLASGAVVKGDFAHEGPKEASVETGAVVDGEQTYTQRDFAAGVPDKTDELILWESFGKIFGAMFIFFVLVKYLACLLVSLLATWRLPHLSQAVVGRTLKHFGIDLLTGLLISVVAPIVLVLLYVTVVGWLVACIVMAVLALAVLVGGVYSTVSFGALVRRVFSKGKKDFSADWKSSLLGTTLLTLVILIPIVGWLVGLLFFLASFGTVVRLGYEALFRRR</sequence>
<gene>
    <name evidence="4" type="ORF">A2480_03050</name>
</gene>
<dbReference type="InterPro" id="IPR058486">
    <property type="entry name" value="DUF8173"/>
</dbReference>
<keyword evidence="1" id="KW-0812">Transmembrane</keyword>
<dbReference type="Pfam" id="PF26514">
    <property type="entry name" value="DUF8173"/>
    <property type="match status" value="1"/>
</dbReference>
<name>A0A1F7WDT5_9BACT</name>
<keyword evidence="1" id="KW-0472">Membrane</keyword>
<evidence type="ECO:0000313" key="5">
    <source>
        <dbReference type="Proteomes" id="UP000176988"/>
    </source>
</evidence>
<accession>A0A1F7WDT5</accession>
<keyword evidence="2" id="KW-0732">Signal</keyword>
<organism evidence="4 5">
    <name type="scientific">Candidatus Uhrbacteria bacterium RIFOXYC2_FULL_47_19</name>
    <dbReference type="NCBI Taxonomy" id="1802424"/>
    <lineage>
        <taxon>Bacteria</taxon>
        <taxon>Candidatus Uhriibacteriota</taxon>
    </lineage>
</organism>
<feature type="chain" id="PRO_5009533369" description="DUF8173 domain-containing protein" evidence="2">
    <location>
        <begin position="19"/>
        <end position="387"/>
    </location>
</feature>
<evidence type="ECO:0000313" key="4">
    <source>
        <dbReference type="EMBL" id="OGM00976.1"/>
    </source>
</evidence>
<feature type="transmembrane region" description="Helical" evidence="1">
    <location>
        <begin position="226"/>
        <end position="249"/>
    </location>
</feature>
<feature type="transmembrane region" description="Helical" evidence="1">
    <location>
        <begin position="270"/>
        <end position="290"/>
    </location>
</feature>
<protein>
    <recommendedName>
        <fullName evidence="3">DUF8173 domain-containing protein</fullName>
    </recommendedName>
</protein>
<feature type="signal peptide" evidence="2">
    <location>
        <begin position="1"/>
        <end position="18"/>
    </location>
</feature>
<proteinExistence type="predicted"/>
<keyword evidence="1" id="KW-1133">Transmembrane helix</keyword>
<dbReference type="AlphaFoldDB" id="A0A1F7WDT5"/>
<reference evidence="4 5" key="1">
    <citation type="journal article" date="2016" name="Nat. Commun.">
        <title>Thousands of microbial genomes shed light on interconnected biogeochemical processes in an aquifer system.</title>
        <authorList>
            <person name="Anantharaman K."/>
            <person name="Brown C.T."/>
            <person name="Hug L.A."/>
            <person name="Sharon I."/>
            <person name="Castelle C.J."/>
            <person name="Probst A.J."/>
            <person name="Thomas B.C."/>
            <person name="Singh A."/>
            <person name="Wilkins M.J."/>
            <person name="Karaoz U."/>
            <person name="Brodie E.L."/>
            <person name="Williams K.H."/>
            <person name="Hubbard S.S."/>
            <person name="Banfield J.F."/>
        </authorList>
    </citation>
    <scope>NUCLEOTIDE SEQUENCE [LARGE SCALE GENOMIC DNA]</scope>
</reference>
<dbReference type="EMBL" id="MGFG01000020">
    <property type="protein sequence ID" value="OGM00976.1"/>
    <property type="molecule type" value="Genomic_DNA"/>
</dbReference>
<feature type="transmembrane region" description="Helical" evidence="1">
    <location>
        <begin position="296"/>
        <end position="324"/>
    </location>
</feature>
<comment type="caution">
    <text evidence="4">The sequence shown here is derived from an EMBL/GenBank/DDBJ whole genome shotgun (WGS) entry which is preliminary data.</text>
</comment>
<evidence type="ECO:0000256" key="2">
    <source>
        <dbReference type="SAM" id="SignalP"/>
    </source>
</evidence>